<sequence length="53" mass="6222">MMGKIKIPTPEERRIMELERENKQLNQKINTQDEIIGELLFEIIPQITEGGQQ</sequence>
<comment type="caution">
    <text evidence="2">The sequence shown here is derived from an EMBL/GenBank/DDBJ whole genome shotgun (WGS) entry which is preliminary data.</text>
</comment>
<evidence type="ECO:0000313" key="2">
    <source>
        <dbReference type="EMBL" id="MFD1203852.1"/>
    </source>
</evidence>
<dbReference type="Proteomes" id="UP001597231">
    <property type="component" value="Unassembled WGS sequence"/>
</dbReference>
<proteinExistence type="predicted"/>
<organism evidence="2 3">
    <name type="scientific">Sporosarcina contaminans</name>
    <dbReference type="NCBI Taxonomy" id="633403"/>
    <lineage>
        <taxon>Bacteria</taxon>
        <taxon>Bacillati</taxon>
        <taxon>Bacillota</taxon>
        <taxon>Bacilli</taxon>
        <taxon>Bacillales</taxon>
        <taxon>Caryophanaceae</taxon>
        <taxon>Sporosarcina</taxon>
    </lineage>
</organism>
<gene>
    <name evidence="1" type="ORF">ACFQ38_01195</name>
    <name evidence="2" type="ORF">ACFQ38_01740</name>
</gene>
<name>A0ABW3TU04_9BACL</name>
<reference evidence="3" key="2">
    <citation type="journal article" date="2019" name="Int. J. Syst. Evol. Microbiol.">
        <title>The Global Catalogue of Microorganisms (GCM) 10K type strain sequencing project: providing services to taxonomists for standard genome sequencing and annotation.</title>
        <authorList>
            <consortium name="The Broad Institute Genomics Platform"/>
            <consortium name="The Broad Institute Genome Sequencing Center for Infectious Disease"/>
            <person name="Wu L."/>
            <person name="Ma J."/>
        </authorList>
    </citation>
    <scope>NUCLEOTIDE SEQUENCE [LARGE SCALE GENOMIC DNA]</scope>
    <source>
        <strain evidence="3">CCUG 53915</strain>
    </source>
</reference>
<protein>
    <recommendedName>
        <fullName evidence="4">Transposase</fullName>
    </recommendedName>
</protein>
<dbReference type="EMBL" id="JBHTLT010000012">
    <property type="protein sequence ID" value="MFD1203852.1"/>
    <property type="molecule type" value="Genomic_DNA"/>
</dbReference>
<reference evidence="2" key="1">
    <citation type="journal article" date="2014" name="Int. J. Syst. Evol. Microbiol.">
        <title>Complete genome of a new Firmicutes species belonging to the dominant human colonic microbiota ('Ruminococcus bicirculans') reveals two chromosomes and a selective capacity to utilize plant glucans.</title>
        <authorList>
            <consortium name="NISC Comparative Sequencing Program"/>
            <person name="Wegmann U."/>
            <person name="Louis P."/>
            <person name="Goesmann A."/>
            <person name="Henrissat B."/>
            <person name="Duncan S.H."/>
            <person name="Flint H.J."/>
        </authorList>
    </citation>
    <scope>NUCLEOTIDE SEQUENCE</scope>
    <source>
        <strain evidence="2">CCUG 53915</strain>
    </source>
</reference>
<accession>A0ABW3TU04</accession>
<keyword evidence="3" id="KW-1185">Reference proteome</keyword>
<evidence type="ECO:0000313" key="1">
    <source>
        <dbReference type="EMBL" id="MFD1203747.1"/>
    </source>
</evidence>
<evidence type="ECO:0008006" key="4">
    <source>
        <dbReference type="Google" id="ProtNLM"/>
    </source>
</evidence>
<evidence type="ECO:0000313" key="3">
    <source>
        <dbReference type="Proteomes" id="UP001597231"/>
    </source>
</evidence>
<dbReference type="EMBL" id="JBHTLT010000007">
    <property type="protein sequence ID" value="MFD1203747.1"/>
    <property type="molecule type" value="Genomic_DNA"/>
</dbReference>
<reference evidence="2" key="3">
    <citation type="submission" date="2024-09" db="EMBL/GenBank/DDBJ databases">
        <authorList>
            <person name="Sun Q."/>
            <person name="Mori K."/>
        </authorList>
    </citation>
    <scope>NUCLEOTIDE SEQUENCE</scope>
    <source>
        <strain evidence="2">CCUG 53915</strain>
    </source>
</reference>